<organism evidence="3 4">
    <name type="scientific">Tranquillimonas rosea</name>
    <dbReference type="NCBI Taxonomy" id="641238"/>
    <lineage>
        <taxon>Bacteria</taxon>
        <taxon>Pseudomonadati</taxon>
        <taxon>Pseudomonadota</taxon>
        <taxon>Alphaproteobacteria</taxon>
        <taxon>Rhodobacterales</taxon>
        <taxon>Roseobacteraceae</taxon>
        <taxon>Tranquillimonas</taxon>
    </lineage>
</organism>
<gene>
    <name evidence="3" type="ORF">SAMN04490244_108115</name>
</gene>
<protein>
    <submittedName>
        <fullName evidence="3">Uncharacterized conserved protein YjiS, DUF1127 family</fullName>
    </submittedName>
</protein>
<sequence length="86" mass="9277">MDGPSTVTEPKEKKMSASLASAGAPVRGRRPGLLSRLLAVHAVWRERRALADLDDRALRDIGVSRGAARDEAARPIWELPGHRGIG</sequence>
<keyword evidence="4" id="KW-1185">Reference proteome</keyword>
<dbReference type="Pfam" id="PF06568">
    <property type="entry name" value="YjiS-like"/>
    <property type="match status" value="1"/>
</dbReference>
<feature type="domain" description="YjiS-like" evidence="2">
    <location>
        <begin position="44"/>
        <end position="69"/>
    </location>
</feature>
<dbReference type="STRING" id="641238.SAMN04490244_108115"/>
<evidence type="ECO:0000313" key="4">
    <source>
        <dbReference type="Proteomes" id="UP000198885"/>
    </source>
</evidence>
<name>A0A1H9VU58_9RHOB</name>
<dbReference type="EMBL" id="FOGU01000008">
    <property type="protein sequence ID" value="SES25350.1"/>
    <property type="molecule type" value="Genomic_DNA"/>
</dbReference>
<reference evidence="3 4" key="1">
    <citation type="submission" date="2016-10" db="EMBL/GenBank/DDBJ databases">
        <authorList>
            <person name="de Groot N.N."/>
        </authorList>
    </citation>
    <scope>NUCLEOTIDE SEQUENCE [LARGE SCALE GENOMIC DNA]</scope>
    <source>
        <strain evidence="3 4">DSM 23042</strain>
    </source>
</reference>
<dbReference type="InterPro" id="IPR009506">
    <property type="entry name" value="YjiS-like"/>
</dbReference>
<dbReference type="Proteomes" id="UP000198885">
    <property type="component" value="Unassembled WGS sequence"/>
</dbReference>
<dbReference type="AlphaFoldDB" id="A0A1H9VU58"/>
<evidence type="ECO:0000259" key="2">
    <source>
        <dbReference type="Pfam" id="PF06568"/>
    </source>
</evidence>
<evidence type="ECO:0000313" key="3">
    <source>
        <dbReference type="EMBL" id="SES25350.1"/>
    </source>
</evidence>
<evidence type="ECO:0000256" key="1">
    <source>
        <dbReference type="SAM" id="MobiDB-lite"/>
    </source>
</evidence>
<accession>A0A1H9VU58</accession>
<feature type="region of interest" description="Disordered" evidence="1">
    <location>
        <begin position="1"/>
        <end position="26"/>
    </location>
</feature>
<proteinExistence type="predicted"/>